<evidence type="ECO:0000256" key="4">
    <source>
        <dbReference type="ARBA" id="ARBA00012565"/>
    </source>
</evidence>
<dbReference type="AlphaFoldDB" id="B3SB51"/>
<protein>
    <recommendedName>
        <fullName evidence="6">Cytosol aminopeptidase</fullName>
        <ecNumber evidence="4">3.4.11.1</ecNumber>
        <ecNumber evidence="5">3.4.11.5</ecNumber>
        <ecNumber evidence="11">3.4.13.23</ecNumber>
    </recommendedName>
    <alternativeName>
        <fullName evidence="14">Cysteinylglycine-S-conjugate dipeptidase</fullName>
    </alternativeName>
    <alternativeName>
        <fullName evidence="15">Leucine aminopeptidase 3</fullName>
    </alternativeName>
    <alternativeName>
        <fullName evidence="16">Leucyl aminopeptidase</fullName>
    </alternativeName>
    <alternativeName>
        <fullName evidence="13">Proline aminopeptidase</fullName>
    </alternativeName>
    <alternativeName>
        <fullName evidence="12">Prolyl aminopeptidase</fullName>
    </alternativeName>
</protein>
<evidence type="ECO:0000256" key="9">
    <source>
        <dbReference type="ARBA" id="ARBA00022801"/>
    </source>
</evidence>
<evidence type="ECO:0000256" key="15">
    <source>
        <dbReference type="ARBA" id="ARBA00031564"/>
    </source>
</evidence>
<sequence>GRGLLLAVRKDGDKTTQPELTGAAKAFDTKTNGRLSELLKTAPGFNKGAGSLFYGLDEDYPAVYVANIESSNENSESLENIDEEKENIRTGIAGGVKQLKSLELSTIEVDPCWDAKAAAEGAYLANYDFNDLKSDQEKKCKVELLLTHFMKDDQLISKDWGFGSILAESQNFARRLMDSPSNLMTPTIFASTVEKTMAGFNNITITSYDKEWAEENNMRAFLGVSQGSCEPPVFLVVNYRGNQSTEKHALAIVGKVINLYYCSGGISIKPAANMDMMKADMGGAAVTIGTLYAASKLNLPLNIIGVIPLCENMPSGSAVKPGDVLTAMSGKTIQVDNTDAEGRLILADALHFVHQFNPETLIDIATLTGAMAVATGAGAAGVFTNSKKLWQELYECSWKSGDRLWQMPLYDLYSKQIKSNVADIRNIGKAGGIGGACTAAAFLKEFVSNSRWAHLDIAGVMSSEGDYPAYLRNGMTGRPTRTLVEFARLLSSS</sequence>
<comment type="catalytic activity">
    <reaction evidence="18">
        <text>S-benzyl-L-cysteinylglycine + H2O = S-benzyl-L-cysteine + glycine</text>
        <dbReference type="Rhea" id="RHEA:62568"/>
        <dbReference type="ChEBI" id="CHEBI:15377"/>
        <dbReference type="ChEBI" id="CHEBI:57305"/>
        <dbReference type="ChEBI" id="CHEBI:145802"/>
        <dbReference type="ChEBI" id="CHEBI:145803"/>
    </reaction>
    <physiologicalReaction direction="left-to-right" evidence="18">
        <dbReference type="Rhea" id="RHEA:62569"/>
    </physiologicalReaction>
</comment>
<dbReference type="InterPro" id="IPR000819">
    <property type="entry name" value="Peptidase_M17_C"/>
</dbReference>
<dbReference type="FunCoup" id="B3SB51">
    <property type="interactions" value="1046"/>
</dbReference>
<comment type="catalytic activity">
    <reaction evidence="2">
        <text>Release of N-terminal proline from a peptide.</text>
        <dbReference type="EC" id="3.4.11.5"/>
    </reaction>
</comment>
<dbReference type="Pfam" id="PF02789">
    <property type="entry name" value="Peptidase_M17_N"/>
    <property type="match status" value="1"/>
</dbReference>
<dbReference type="HOGENOM" id="CLU_013734_1_2_1"/>
<keyword evidence="7" id="KW-0031">Aminopeptidase</keyword>
<dbReference type="GO" id="GO:0030145">
    <property type="term" value="F:manganese ion binding"/>
    <property type="evidence" value="ECO:0007669"/>
    <property type="project" value="InterPro"/>
</dbReference>
<dbReference type="InterPro" id="IPR043472">
    <property type="entry name" value="Macro_dom-like"/>
</dbReference>
<evidence type="ECO:0000256" key="11">
    <source>
        <dbReference type="ARBA" id="ARBA00023625"/>
    </source>
</evidence>
<dbReference type="PRINTS" id="PR00481">
    <property type="entry name" value="LAMNOPPTDASE"/>
</dbReference>
<comment type="similarity">
    <text evidence="3">Belongs to the peptidase M17 family.</text>
</comment>
<organism evidence="21 22">
    <name type="scientific">Trichoplax adhaerens</name>
    <name type="common">Trichoplax reptans</name>
    <dbReference type="NCBI Taxonomy" id="10228"/>
    <lineage>
        <taxon>Eukaryota</taxon>
        <taxon>Metazoa</taxon>
        <taxon>Placozoa</taxon>
        <taxon>Uniplacotomia</taxon>
        <taxon>Trichoplacea</taxon>
        <taxon>Trichoplacidae</taxon>
        <taxon>Trichoplax</taxon>
    </lineage>
</organism>
<dbReference type="PANTHER" id="PTHR11963:SF23">
    <property type="entry name" value="CYTOSOL AMINOPEPTIDASE"/>
    <property type="match status" value="1"/>
</dbReference>
<dbReference type="GO" id="GO:0006508">
    <property type="term" value="P:proteolysis"/>
    <property type="evidence" value="ECO:0000318"/>
    <property type="project" value="GO_Central"/>
</dbReference>
<evidence type="ECO:0000256" key="1">
    <source>
        <dbReference type="ARBA" id="ARBA00000135"/>
    </source>
</evidence>
<dbReference type="EC" id="3.4.13.23" evidence="11"/>
<comment type="function">
    <text evidence="17">Cytosolic metallopeptidase that catalyzes the removal of unsubstituted N-terminal hydrophobic amino acids from various peptides. The presence of Zn(2+) ions is essential for the peptidase activity, and the association with other cofactors can modulate the substrate spectificity of the enzyme. For instance, in the presence of Mn(2+), it displays a specific Cys-Gly hydrolyzing activity of Cys-Gly-S-conjugates. Involved in the metabolism of glutathione and in the degradation of glutathione S-conjugates, which may play a role in the control of the cell redox status.</text>
</comment>
<evidence type="ECO:0000256" key="17">
    <source>
        <dbReference type="ARBA" id="ARBA00045966"/>
    </source>
</evidence>
<dbReference type="Gene3D" id="3.40.220.10">
    <property type="entry name" value="Leucine Aminopeptidase, subunit E, domain 1"/>
    <property type="match status" value="1"/>
</dbReference>
<keyword evidence="22" id="KW-1185">Reference proteome</keyword>
<evidence type="ECO:0000256" key="7">
    <source>
        <dbReference type="ARBA" id="ARBA00022438"/>
    </source>
</evidence>
<dbReference type="InterPro" id="IPR023042">
    <property type="entry name" value="Peptidase_M17_leu_NH2_pept"/>
</dbReference>
<dbReference type="InterPro" id="IPR011356">
    <property type="entry name" value="Leucine_aapep/pepB"/>
</dbReference>
<dbReference type="GO" id="GO:0005737">
    <property type="term" value="C:cytoplasm"/>
    <property type="evidence" value="ECO:0000318"/>
    <property type="project" value="GO_Central"/>
</dbReference>
<evidence type="ECO:0000256" key="14">
    <source>
        <dbReference type="ARBA" id="ARBA00030997"/>
    </source>
</evidence>
<dbReference type="OMA" id="WPMPLPE"/>
<dbReference type="GeneID" id="6758699"/>
<evidence type="ECO:0000256" key="12">
    <source>
        <dbReference type="ARBA" id="ARBA00029605"/>
    </source>
</evidence>
<feature type="non-terminal residue" evidence="21">
    <location>
        <position position="1"/>
    </location>
</feature>
<dbReference type="Pfam" id="PF00883">
    <property type="entry name" value="Peptidase_M17"/>
    <property type="match status" value="1"/>
</dbReference>
<dbReference type="EC" id="3.4.11.1" evidence="4"/>
<dbReference type="CDD" id="cd00433">
    <property type="entry name" value="Peptidase_M17"/>
    <property type="match status" value="1"/>
</dbReference>
<evidence type="ECO:0000256" key="10">
    <source>
        <dbReference type="ARBA" id="ARBA00023511"/>
    </source>
</evidence>
<evidence type="ECO:0000256" key="13">
    <source>
        <dbReference type="ARBA" id="ARBA00030930"/>
    </source>
</evidence>
<accession>B3SB51</accession>
<dbReference type="EMBL" id="DS985263">
    <property type="protein sequence ID" value="EDV20103.1"/>
    <property type="molecule type" value="Genomic_DNA"/>
</dbReference>
<dbReference type="STRING" id="10228.B3SB51"/>
<evidence type="ECO:0000256" key="6">
    <source>
        <dbReference type="ARBA" id="ARBA00014190"/>
    </source>
</evidence>
<dbReference type="eggNOG" id="KOG2597">
    <property type="taxonomic scope" value="Eukaryota"/>
</dbReference>
<proteinExistence type="inferred from homology"/>
<dbReference type="OrthoDB" id="412814at2759"/>
<dbReference type="InterPro" id="IPR008283">
    <property type="entry name" value="Peptidase_M17_N"/>
</dbReference>
<gene>
    <name evidence="21" type="ORF">TRIADDRAFT_32578</name>
</gene>
<dbReference type="PROSITE" id="PS00631">
    <property type="entry name" value="CYTOSOL_AP"/>
    <property type="match status" value="1"/>
</dbReference>
<dbReference type="EC" id="3.4.11.5" evidence="5"/>
<dbReference type="Gene3D" id="3.40.630.10">
    <property type="entry name" value="Zn peptidases"/>
    <property type="match status" value="1"/>
</dbReference>
<dbReference type="HAMAP" id="MF_00181">
    <property type="entry name" value="Cytosol_peptidase_M17"/>
    <property type="match status" value="1"/>
</dbReference>
<keyword evidence="9" id="KW-0378">Hydrolase</keyword>
<dbReference type="GO" id="GO:0070006">
    <property type="term" value="F:metalloaminopeptidase activity"/>
    <property type="evidence" value="ECO:0007669"/>
    <property type="project" value="InterPro"/>
</dbReference>
<comment type="catalytic activity">
    <reaction evidence="19">
        <text>L-cysteinylglycine + H2O = L-cysteine + glycine</text>
        <dbReference type="Rhea" id="RHEA:28783"/>
        <dbReference type="ChEBI" id="CHEBI:15377"/>
        <dbReference type="ChEBI" id="CHEBI:35235"/>
        <dbReference type="ChEBI" id="CHEBI:57305"/>
        <dbReference type="ChEBI" id="CHEBI:61694"/>
    </reaction>
    <physiologicalReaction direction="left-to-right" evidence="19">
        <dbReference type="Rhea" id="RHEA:28784"/>
    </physiologicalReaction>
</comment>
<comment type="catalytic activity">
    <reaction evidence="1">
        <text>Release of an N-terminal amino acid, Xaa-|-Yaa-, in which Xaa is preferably Leu, but may be other amino acids including Pro although not Arg or Lys, and Yaa may be Pro. Amino acid amides and methyl esters are also readily hydrolyzed, but rates on arylamides are exceedingly low.</text>
        <dbReference type="EC" id="3.4.11.1"/>
    </reaction>
</comment>
<evidence type="ECO:0000256" key="8">
    <source>
        <dbReference type="ARBA" id="ARBA00022670"/>
    </source>
</evidence>
<evidence type="ECO:0000259" key="20">
    <source>
        <dbReference type="PROSITE" id="PS00631"/>
    </source>
</evidence>
<name>B3SB51_TRIAD</name>
<evidence type="ECO:0000256" key="19">
    <source>
        <dbReference type="ARBA" id="ARBA00049107"/>
    </source>
</evidence>
<dbReference type="Proteomes" id="UP000009022">
    <property type="component" value="Unassembled WGS sequence"/>
</dbReference>
<reference evidence="21 22" key="1">
    <citation type="journal article" date="2008" name="Nature">
        <title>The Trichoplax genome and the nature of placozoans.</title>
        <authorList>
            <person name="Srivastava M."/>
            <person name="Begovic E."/>
            <person name="Chapman J."/>
            <person name="Putnam N.H."/>
            <person name="Hellsten U."/>
            <person name="Kawashima T."/>
            <person name="Kuo A."/>
            <person name="Mitros T."/>
            <person name="Salamov A."/>
            <person name="Carpenter M.L."/>
            <person name="Signorovitch A.Y."/>
            <person name="Moreno M.A."/>
            <person name="Kamm K."/>
            <person name="Grimwood J."/>
            <person name="Schmutz J."/>
            <person name="Shapiro H."/>
            <person name="Grigoriev I.V."/>
            <person name="Buss L.W."/>
            <person name="Schierwater B."/>
            <person name="Dellaporta S.L."/>
            <person name="Rokhsar D.S."/>
        </authorList>
    </citation>
    <scope>NUCLEOTIDE SEQUENCE [LARGE SCALE GENOMIC DNA]</scope>
    <source>
        <strain evidence="21 22">Grell-BS-1999</strain>
    </source>
</reference>
<dbReference type="InParanoid" id="B3SB51"/>
<dbReference type="SUPFAM" id="SSF53187">
    <property type="entry name" value="Zn-dependent exopeptidases"/>
    <property type="match status" value="1"/>
</dbReference>
<feature type="domain" description="Cytosol aminopeptidase" evidence="20">
    <location>
        <begin position="337"/>
        <end position="344"/>
    </location>
</feature>
<evidence type="ECO:0000313" key="21">
    <source>
        <dbReference type="EMBL" id="EDV20103.1"/>
    </source>
</evidence>
<dbReference type="RefSeq" id="XP_002117487.1">
    <property type="nucleotide sequence ID" value="XM_002117451.1"/>
</dbReference>
<evidence type="ECO:0000256" key="5">
    <source>
        <dbReference type="ARBA" id="ARBA00012568"/>
    </source>
</evidence>
<dbReference type="PANTHER" id="PTHR11963">
    <property type="entry name" value="LEUCINE AMINOPEPTIDASE-RELATED"/>
    <property type="match status" value="1"/>
</dbReference>
<dbReference type="SUPFAM" id="SSF52949">
    <property type="entry name" value="Macro domain-like"/>
    <property type="match status" value="1"/>
</dbReference>
<dbReference type="CTD" id="6758699"/>
<evidence type="ECO:0000256" key="18">
    <source>
        <dbReference type="ARBA" id="ARBA00047881"/>
    </source>
</evidence>
<evidence type="ECO:0000313" key="22">
    <source>
        <dbReference type="Proteomes" id="UP000009022"/>
    </source>
</evidence>
<evidence type="ECO:0000256" key="16">
    <source>
        <dbReference type="ARBA" id="ARBA00033172"/>
    </source>
</evidence>
<dbReference type="PhylomeDB" id="B3SB51"/>
<keyword evidence="8" id="KW-0645">Protease</keyword>
<evidence type="ECO:0000256" key="3">
    <source>
        <dbReference type="ARBA" id="ARBA00009528"/>
    </source>
</evidence>
<dbReference type="MEROPS" id="M17.001"/>
<evidence type="ECO:0000256" key="2">
    <source>
        <dbReference type="ARBA" id="ARBA00001585"/>
    </source>
</evidence>
<dbReference type="KEGG" id="tad:TRIADDRAFT_32578"/>
<dbReference type="GO" id="GO:0008233">
    <property type="term" value="F:peptidase activity"/>
    <property type="evidence" value="ECO:0000318"/>
    <property type="project" value="GO_Central"/>
</dbReference>
<comment type="catalytic activity">
    <reaction evidence="10">
        <text>an S-substituted L-cysteinylglycine + H2O = an S-substituted L-cysteine + glycine</text>
        <dbReference type="Rhea" id="RHEA:60444"/>
        <dbReference type="ChEBI" id="CHEBI:15377"/>
        <dbReference type="ChEBI" id="CHEBI:57305"/>
        <dbReference type="ChEBI" id="CHEBI:58717"/>
        <dbReference type="ChEBI" id="CHEBI:143103"/>
        <dbReference type="EC" id="3.4.13.23"/>
    </reaction>
    <physiologicalReaction direction="left-to-right" evidence="10">
        <dbReference type="Rhea" id="RHEA:60445"/>
    </physiologicalReaction>
</comment>